<accession>A0A382IIB8</accession>
<name>A0A382IIB8_9ZZZZ</name>
<dbReference type="EMBL" id="UINC01067188">
    <property type="protein sequence ID" value="SVB98613.1"/>
    <property type="molecule type" value="Genomic_DNA"/>
</dbReference>
<sequence length="404" mass="43441">MFRSLFMLLAIALASGCTQEAAESPNPAREAEPVTLESTDPEHTGSSGIISAEREAVATDSGLPQPKTEMGLLDCQPMNDTSVYCGYQNPEDLVVVPDGSALVVSEMGEFMLDTPGGLSMLDLTAGERGEIAIDWSGAGAAWGAEGCSTPDVAAFSPHGIDLMTRPDGLHQLLVVNHGKRESVEFFELLQEEGNWVLAWRGCAVPPGDPFINDVAGLADGGFFVTHMWNKSTPFEKVVEQFTNGENIGWVWEWQPESGFTKLLGSDELMPNGIAVSLDNSKIFVNIYLGNKTIRMDRESGEVEGSFEVQQPDNITVDEEGSLWIASHKHDPLGQTCAAVTEGPCLLPYEVLKVDPGTLDTEVVIAENRPPMGYATVALRVGGRLYMGSAHGDRVASRAIVNPTN</sequence>
<evidence type="ECO:0000313" key="3">
    <source>
        <dbReference type="EMBL" id="SVB98613.1"/>
    </source>
</evidence>
<organism evidence="3">
    <name type="scientific">marine metagenome</name>
    <dbReference type="NCBI Taxonomy" id="408172"/>
    <lineage>
        <taxon>unclassified sequences</taxon>
        <taxon>metagenomes</taxon>
        <taxon>ecological metagenomes</taxon>
    </lineage>
</organism>
<dbReference type="PANTHER" id="PTHR11799">
    <property type="entry name" value="PARAOXONASE"/>
    <property type="match status" value="1"/>
</dbReference>
<dbReference type="PROSITE" id="PS51257">
    <property type="entry name" value="PROKAR_LIPOPROTEIN"/>
    <property type="match status" value="1"/>
</dbReference>
<dbReference type="AlphaFoldDB" id="A0A382IIB8"/>
<proteinExistence type="predicted"/>
<evidence type="ECO:0000259" key="2">
    <source>
        <dbReference type="Pfam" id="PF08450"/>
    </source>
</evidence>
<feature type="region of interest" description="Disordered" evidence="1">
    <location>
        <begin position="21"/>
        <end position="65"/>
    </location>
</feature>
<dbReference type="InterPro" id="IPR011042">
    <property type="entry name" value="6-blade_b-propeller_TolB-like"/>
</dbReference>
<dbReference type="Gene3D" id="2.120.10.30">
    <property type="entry name" value="TolB, C-terminal domain"/>
    <property type="match status" value="1"/>
</dbReference>
<dbReference type="Pfam" id="PF08450">
    <property type="entry name" value="SGL"/>
    <property type="match status" value="1"/>
</dbReference>
<protein>
    <recommendedName>
        <fullName evidence="2">SMP-30/Gluconolactonase/LRE-like region domain-containing protein</fullName>
    </recommendedName>
</protein>
<dbReference type="SUPFAM" id="SSF63829">
    <property type="entry name" value="Calcium-dependent phosphotriesterase"/>
    <property type="match status" value="1"/>
</dbReference>
<gene>
    <name evidence="3" type="ORF">METZ01_LOCUS251467</name>
</gene>
<evidence type="ECO:0000256" key="1">
    <source>
        <dbReference type="SAM" id="MobiDB-lite"/>
    </source>
</evidence>
<dbReference type="InterPro" id="IPR013658">
    <property type="entry name" value="SGL"/>
</dbReference>
<dbReference type="PANTHER" id="PTHR11799:SF12">
    <property type="entry name" value="PARAOXONASE-RELATED"/>
    <property type="match status" value="1"/>
</dbReference>
<dbReference type="InterPro" id="IPR051288">
    <property type="entry name" value="Serum_paraoxonase/arylesterase"/>
</dbReference>
<reference evidence="3" key="1">
    <citation type="submission" date="2018-05" db="EMBL/GenBank/DDBJ databases">
        <authorList>
            <person name="Lanie J.A."/>
            <person name="Ng W.-L."/>
            <person name="Kazmierczak K.M."/>
            <person name="Andrzejewski T.M."/>
            <person name="Davidsen T.M."/>
            <person name="Wayne K.J."/>
            <person name="Tettelin H."/>
            <person name="Glass J.I."/>
            <person name="Rusch D."/>
            <person name="Podicherti R."/>
            <person name="Tsui H.-C.T."/>
            <person name="Winkler M.E."/>
        </authorList>
    </citation>
    <scope>NUCLEOTIDE SEQUENCE</scope>
</reference>
<feature type="domain" description="SMP-30/Gluconolactonase/LRE-like region" evidence="2">
    <location>
        <begin position="211"/>
        <end position="327"/>
    </location>
</feature>